<reference evidence="2 3" key="1">
    <citation type="journal article" date="2016" name="Nat. Commun.">
        <title>Thousands of microbial genomes shed light on interconnected biogeochemical processes in an aquifer system.</title>
        <authorList>
            <person name="Anantharaman K."/>
            <person name="Brown C.T."/>
            <person name="Hug L.A."/>
            <person name="Sharon I."/>
            <person name="Castelle C.J."/>
            <person name="Probst A.J."/>
            <person name="Thomas B.C."/>
            <person name="Singh A."/>
            <person name="Wilkins M.J."/>
            <person name="Karaoz U."/>
            <person name="Brodie E.L."/>
            <person name="Williams K.H."/>
            <person name="Hubbard S.S."/>
            <person name="Banfield J.F."/>
        </authorList>
    </citation>
    <scope>NUCLEOTIDE SEQUENCE [LARGE SCALE GENOMIC DNA]</scope>
</reference>
<dbReference type="InterPro" id="IPR012902">
    <property type="entry name" value="N_methyl_site"/>
</dbReference>
<protein>
    <recommendedName>
        <fullName evidence="4">General secretion pathway GspH domain-containing protein</fullName>
    </recommendedName>
</protein>
<gene>
    <name evidence="2" type="ORF">A3I33_02705</name>
</gene>
<keyword evidence="1" id="KW-0472">Membrane</keyword>
<dbReference type="NCBIfam" id="TIGR02532">
    <property type="entry name" value="IV_pilin_GFxxxE"/>
    <property type="match status" value="1"/>
</dbReference>
<evidence type="ECO:0000313" key="2">
    <source>
        <dbReference type="EMBL" id="OGY60510.1"/>
    </source>
</evidence>
<dbReference type="Gene3D" id="3.30.700.10">
    <property type="entry name" value="Glycoprotein, Type 4 Pilin"/>
    <property type="match status" value="1"/>
</dbReference>
<evidence type="ECO:0008006" key="4">
    <source>
        <dbReference type="Google" id="ProtNLM"/>
    </source>
</evidence>
<evidence type="ECO:0000256" key="1">
    <source>
        <dbReference type="SAM" id="Phobius"/>
    </source>
</evidence>
<keyword evidence="1" id="KW-1133">Transmembrane helix</keyword>
<sequence>MKNNFGFTLIELLMVIGIIGVLAGVTGSNYLGVRNRVAFENQVNKITADLRWTMSRSLAQESDDQWGIRFSNATSGADFYEIWHGANYESAIVVDYTNLHGSVAFSDPASGATKDIIFLKSTGLPLASSTLELYSLSGNSTGTVEVNTQGRIDFTLN</sequence>
<keyword evidence="1" id="KW-0812">Transmembrane</keyword>
<dbReference type="Pfam" id="PF07963">
    <property type="entry name" value="N_methyl"/>
    <property type="match status" value="1"/>
</dbReference>
<dbReference type="SUPFAM" id="SSF54523">
    <property type="entry name" value="Pili subunits"/>
    <property type="match status" value="1"/>
</dbReference>
<dbReference type="AlphaFoldDB" id="A0A1G1Z9G6"/>
<accession>A0A1G1Z9G6</accession>
<dbReference type="Proteomes" id="UP000176544">
    <property type="component" value="Unassembled WGS sequence"/>
</dbReference>
<dbReference type="EMBL" id="MHJA01000030">
    <property type="protein sequence ID" value="OGY60510.1"/>
    <property type="molecule type" value="Genomic_DNA"/>
</dbReference>
<proteinExistence type="predicted"/>
<comment type="caution">
    <text evidence="2">The sequence shown here is derived from an EMBL/GenBank/DDBJ whole genome shotgun (WGS) entry which is preliminary data.</text>
</comment>
<dbReference type="InterPro" id="IPR045584">
    <property type="entry name" value="Pilin-like"/>
</dbReference>
<organism evidence="2 3">
    <name type="scientific">Candidatus Colwellbacteria bacterium RIFCSPLOWO2_02_FULL_45_11</name>
    <dbReference type="NCBI Taxonomy" id="1797692"/>
    <lineage>
        <taxon>Bacteria</taxon>
        <taxon>Candidatus Colwelliibacteriota</taxon>
    </lineage>
</organism>
<feature type="transmembrane region" description="Helical" evidence="1">
    <location>
        <begin position="6"/>
        <end position="26"/>
    </location>
</feature>
<evidence type="ECO:0000313" key="3">
    <source>
        <dbReference type="Proteomes" id="UP000176544"/>
    </source>
</evidence>
<dbReference type="STRING" id="1797692.A3I33_02705"/>
<name>A0A1G1Z9G6_9BACT</name>